<dbReference type="GO" id="GO:0016614">
    <property type="term" value="F:oxidoreductase activity, acting on CH-OH group of donors"/>
    <property type="evidence" value="ECO:0007669"/>
    <property type="project" value="InterPro"/>
</dbReference>
<keyword evidence="3 6" id="KW-0634">PQQ</keyword>
<dbReference type="Gene3D" id="2.140.10.10">
    <property type="entry name" value="Quinoprotein alcohol dehydrogenase-like superfamily"/>
    <property type="match status" value="1"/>
</dbReference>
<keyword evidence="12" id="KW-1185">Reference proteome</keyword>
<evidence type="ECO:0000256" key="3">
    <source>
        <dbReference type="ARBA" id="ARBA00022891"/>
    </source>
</evidence>
<keyword evidence="7" id="KW-0106">Calcium</keyword>
<keyword evidence="4 11" id="KW-0560">Oxidoreductase</keyword>
<dbReference type="NCBIfam" id="TIGR03075">
    <property type="entry name" value="PQQ_enz_alc_DH"/>
    <property type="match status" value="1"/>
</dbReference>
<proteinExistence type="inferred from homology"/>
<feature type="binding site" evidence="7">
    <location>
        <position position="191"/>
    </location>
    <ligand>
        <name>Ca(2+)</name>
        <dbReference type="ChEBI" id="CHEBI:29108"/>
    </ligand>
</feature>
<evidence type="ECO:0000259" key="10">
    <source>
        <dbReference type="Pfam" id="PF01011"/>
    </source>
</evidence>
<comment type="cofactor">
    <cofactor evidence="7">
        <name>Ca(2+)</name>
        <dbReference type="ChEBI" id="CHEBI:29108"/>
    </cofactor>
    <text evidence="7">Binds 1 Ca(2+) ion per subunit.</text>
</comment>
<dbReference type="InterPro" id="IPR011047">
    <property type="entry name" value="Quinoprotein_ADH-like_sf"/>
</dbReference>
<evidence type="ECO:0000256" key="5">
    <source>
        <dbReference type="PIRSR" id="PIRSR617512-1"/>
    </source>
</evidence>
<name>A0A7X1KLC4_9SPHN</name>
<feature type="binding site" evidence="7">
    <location>
        <position position="259"/>
    </location>
    <ligand>
        <name>Ca(2+)</name>
        <dbReference type="ChEBI" id="CHEBI:29108"/>
    </ligand>
</feature>
<evidence type="ECO:0000256" key="4">
    <source>
        <dbReference type="ARBA" id="ARBA00023002"/>
    </source>
</evidence>
<evidence type="ECO:0000256" key="9">
    <source>
        <dbReference type="SAM" id="SignalP"/>
    </source>
</evidence>
<evidence type="ECO:0000256" key="7">
    <source>
        <dbReference type="PIRSR" id="PIRSR617512-3"/>
    </source>
</evidence>
<keyword evidence="9" id="KW-0732">Signal</keyword>
<dbReference type="GO" id="GO:0016020">
    <property type="term" value="C:membrane"/>
    <property type="evidence" value="ECO:0007669"/>
    <property type="project" value="InterPro"/>
</dbReference>
<organism evidence="11 12">
    <name type="scientific">Novosphingobium flavum</name>
    <dbReference type="NCBI Taxonomy" id="1778672"/>
    <lineage>
        <taxon>Bacteria</taxon>
        <taxon>Pseudomonadati</taxon>
        <taxon>Pseudomonadota</taxon>
        <taxon>Alphaproteobacteria</taxon>
        <taxon>Sphingomonadales</taxon>
        <taxon>Sphingomonadaceae</taxon>
        <taxon>Novosphingobium</taxon>
    </lineage>
</organism>
<protein>
    <submittedName>
        <fullName evidence="11">PQQ-dependent dehydrogenase, methanol/ethanol family</fullName>
        <ecNumber evidence="11">1.1.2.-</ecNumber>
    </submittedName>
</protein>
<comment type="caution">
    <text evidence="11">The sequence shown here is derived from an EMBL/GenBank/DDBJ whole genome shotgun (WGS) entry which is preliminary data.</text>
</comment>
<evidence type="ECO:0000256" key="1">
    <source>
        <dbReference type="ARBA" id="ARBA00008156"/>
    </source>
</evidence>
<dbReference type="EC" id="1.1.2.-" evidence="11"/>
<feature type="active site" description="Proton acceptor" evidence="5">
    <location>
        <position position="302"/>
    </location>
</feature>
<evidence type="ECO:0000313" key="12">
    <source>
        <dbReference type="Proteomes" id="UP000566813"/>
    </source>
</evidence>
<dbReference type="InterPro" id="IPR002372">
    <property type="entry name" value="PQQ_rpt_dom"/>
</dbReference>
<dbReference type="PANTHER" id="PTHR32303">
    <property type="entry name" value="QUINOPROTEIN ALCOHOL DEHYDROGENASE (CYTOCHROME C)"/>
    <property type="match status" value="1"/>
</dbReference>
<dbReference type="SUPFAM" id="SSF50998">
    <property type="entry name" value="Quinoprotein alcohol dehydrogenase-like"/>
    <property type="match status" value="1"/>
</dbReference>
<evidence type="ECO:0000313" key="11">
    <source>
        <dbReference type="EMBL" id="MBC2665429.1"/>
    </source>
</evidence>
<dbReference type="PANTHER" id="PTHR32303:SF20">
    <property type="entry name" value="QUINOPROTEIN ETHANOL DEHYDROGENASE"/>
    <property type="match status" value="1"/>
</dbReference>
<evidence type="ECO:0000256" key="8">
    <source>
        <dbReference type="PIRSR" id="PIRSR617512-4"/>
    </source>
</evidence>
<feature type="binding site" evidence="6">
    <location>
        <begin position="384"/>
        <end position="385"/>
    </location>
    <ligand>
        <name>pyrroloquinoline quinone</name>
        <dbReference type="ChEBI" id="CHEBI:58442"/>
    </ligand>
</feature>
<feature type="signal peptide" evidence="9">
    <location>
        <begin position="1"/>
        <end position="21"/>
    </location>
</feature>
<feature type="domain" description="Pyrrolo-quinoline quinone repeat" evidence="10">
    <location>
        <begin position="365"/>
        <end position="536"/>
    </location>
</feature>
<dbReference type="RefSeq" id="WP_185663689.1">
    <property type="nucleotide sequence ID" value="NZ_JACLAW010000005.1"/>
</dbReference>
<feature type="binding site" evidence="6">
    <location>
        <position position="129"/>
    </location>
    <ligand>
        <name>pyrroloquinoline quinone</name>
        <dbReference type="ChEBI" id="CHEBI:58442"/>
    </ligand>
</feature>
<keyword evidence="8" id="KW-1015">Disulfide bond</keyword>
<dbReference type="InterPro" id="IPR017512">
    <property type="entry name" value="PQQ_MeOH/EtOH_DH"/>
</dbReference>
<gene>
    <name evidence="11" type="ORF">H7F51_07840</name>
</gene>
<keyword evidence="2 7" id="KW-0479">Metal-binding</keyword>
<feature type="chain" id="PRO_5030552824" evidence="9">
    <location>
        <begin position="22"/>
        <end position="553"/>
    </location>
</feature>
<feature type="binding site" evidence="6">
    <location>
        <position position="173"/>
    </location>
    <ligand>
        <name>pyrroloquinoline quinone</name>
        <dbReference type="ChEBI" id="CHEBI:58442"/>
    </ligand>
</feature>
<dbReference type="AlphaFoldDB" id="A0A7X1KLC4"/>
<dbReference type="Proteomes" id="UP000566813">
    <property type="component" value="Unassembled WGS sequence"/>
</dbReference>
<evidence type="ECO:0000256" key="6">
    <source>
        <dbReference type="PIRSR" id="PIRSR617512-2"/>
    </source>
</evidence>
<accession>A0A7X1KLC4</accession>
<reference evidence="11 12" key="1">
    <citation type="submission" date="2020-08" db="EMBL/GenBank/DDBJ databases">
        <title>The genome sequence of type strain Novosphingobium flavum NBRC 111647.</title>
        <authorList>
            <person name="Liu Y."/>
        </authorList>
    </citation>
    <scope>NUCLEOTIDE SEQUENCE [LARGE SCALE GENOMIC DNA]</scope>
    <source>
        <strain evidence="11 12">NBRC 111647</strain>
    </source>
</reference>
<evidence type="ECO:0000256" key="2">
    <source>
        <dbReference type="ARBA" id="ARBA00022723"/>
    </source>
</evidence>
<dbReference type="Pfam" id="PF01011">
    <property type="entry name" value="PQQ"/>
    <property type="match status" value="2"/>
</dbReference>
<comment type="similarity">
    <text evidence="1">Belongs to the bacterial PQQ dehydrogenase family.</text>
</comment>
<sequence length="553" mass="60106">MRPSTCLLAAAIALGAAPASAQLTSERIEAAAREPHNWLTYSGTYDGQRQSALTEVNKANVRQLELKWILQDRVVGIWEANPLVVDGKMYVTQRPNDVVALDAKTGKVFWIYQHEPSPDTKACCGANNRGLAMLGNTLFMATLDSWLVAIDAVSGQVLWKEKVAETAEGYSMTGAPLVVKDKVIVGVAGGELGIRGFLAAYDAKTGKEAWRFHTIPAPGEPGSETWQGRNDAWKTGGGPTWVTGSYDPSLNLIYWGVGNPGPDWNAAQRPGDNLYSNSVVALDANTGKLKWHFQFTPRDQYDYDSVQIPVLVDREWNGKPAKLMLWANRNGFFYVLDRVTGKFLLGKNFIPVNWASGLDADGHPIQTPPADGTPVYPGVNGGTNWYPPSYSPRTGLMYVPIWENYAAIYRREEAEHTPGNFFVGGGFKVAAPTPNAPTPHMADSGPVLNQATEETGNGAIIAIDPRTGNRVWTHRMVGVTDAGILTTASDLVFSGGRDGYFYALDARSGDVLWRVNLGGIVAMAPITYAVDGKQYISVIAGRNLVTFALPDRR</sequence>
<dbReference type="SMART" id="SM00564">
    <property type="entry name" value="PQQ"/>
    <property type="match status" value="6"/>
</dbReference>
<feature type="binding site" evidence="6">
    <location>
        <position position="79"/>
    </location>
    <ligand>
        <name>pyrroloquinoline quinone</name>
        <dbReference type="ChEBI" id="CHEBI:58442"/>
    </ligand>
</feature>
<dbReference type="EMBL" id="JACLAW010000005">
    <property type="protein sequence ID" value="MBC2665429.1"/>
    <property type="molecule type" value="Genomic_DNA"/>
</dbReference>
<dbReference type="InterPro" id="IPR018391">
    <property type="entry name" value="PQQ_b-propeller_rpt"/>
</dbReference>
<feature type="binding site" evidence="7">
    <location>
        <position position="302"/>
    </location>
    <ligand>
        <name>Ca(2+)</name>
        <dbReference type="ChEBI" id="CHEBI:29108"/>
    </ligand>
</feature>
<feature type="domain" description="Pyrrolo-quinoline quinone repeat" evidence="10">
    <location>
        <begin position="38"/>
        <end position="345"/>
    </location>
</feature>
<dbReference type="GO" id="GO:0005509">
    <property type="term" value="F:calcium ion binding"/>
    <property type="evidence" value="ECO:0007669"/>
    <property type="project" value="InterPro"/>
</dbReference>
<comment type="cofactor">
    <cofactor evidence="6">
        <name>pyrroloquinoline quinone</name>
        <dbReference type="ChEBI" id="CHEBI:58442"/>
    </cofactor>
    <text evidence="6">Binds 1 PQQ group per subunit.</text>
</comment>
<feature type="disulfide bond" evidence="8">
    <location>
        <begin position="123"/>
        <end position="124"/>
    </location>
</feature>